<sequence>MHRGHARLAAAAVLIGCFALAGCASESYGVDVSGGMPYAAPEDTPAESDEPSLLVFGDSWTYGMAATTPTGGYAYLAGESLGWDTTVDGENGSGYLRPGELGGVYGTRVLQLDPNLEPDVIVVQGSINDRGSDLDGLSAAAHSVWRALQTRYPSAELVVLGPAPSVLPVNDSVRKIDTVLSRLANVEEVAYISPLTEQWITEDNFANVIDTSKKSRNHPSDSGHEYLAERLAVELEAIDMTPDES</sequence>
<dbReference type="Proteomes" id="UP000633205">
    <property type="component" value="Unassembled WGS sequence"/>
</dbReference>
<reference evidence="3" key="2">
    <citation type="submission" date="2020-09" db="EMBL/GenBank/DDBJ databases">
        <authorList>
            <person name="Sun Q."/>
            <person name="Zhou Y."/>
        </authorList>
    </citation>
    <scope>NUCLEOTIDE SEQUENCE</scope>
    <source>
        <strain evidence="3">CGMCC 1.15152</strain>
    </source>
</reference>
<dbReference type="Gene3D" id="3.40.50.1110">
    <property type="entry name" value="SGNH hydrolase"/>
    <property type="match status" value="1"/>
</dbReference>
<proteinExistence type="predicted"/>
<reference evidence="3" key="1">
    <citation type="journal article" date="2014" name="Int. J. Syst. Evol. Microbiol.">
        <title>Complete genome sequence of Corynebacterium casei LMG S-19264T (=DSM 44701T), isolated from a smear-ripened cheese.</title>
        <authorList>
            <consortium name="US DOE Joint Genome Institute (JGI-PGF)"/>
            <person name="Walter F."/>
            <person name="Albersmeier A."/>
            <person name="Kalinowski J."/>
            <person name="Ruckert C."/>
        </authorList>
    </citation>
    <scope>NUCLEOTIDE SEQUENCE</scope>
    <source>
        <strain evidence="3">CGMCC 1.15152</strain>
    </source>
</reference>
<feature type="signal peptide" evidence="1">
    <location>
        <begin position="1"/>
        <end position="21"/>
    </location>
</feature>
<dbReference type="AlphaFoldDB" id="A0A916Y7I7"/>
<evidence type="ECO:0000259" key="2">
    <source>
        <dbReference type="Pfam" id="PF13472"/>
    </source>
</evidence>
<name>A0A916Y7I7_9MICO</name>
<dbReference type="EMBL" id="BMHO01000001">
    <property type="protein sequence ID" value="GGD34309.1"/>
    <property type="molecule type" value="Genomic_DNA"/>
</dbReference>
<dbReference type="Pfam" id="PF13472">
    <property type="entry name" value="Lipase_GDSL_2"/>
    <property type="match status" value="1"/>
</dbReference>
<dbReference type="InterPro" id="IPR013830">
    <property type="entry name" value="SGNH_hydro"/>
</dbReference>
<evidence type="ECO:0000313" key="4">
    <source>
        <dbReference type="Proteomes" id="UP000633205"/>
    </source>
</evidence>
<feature type="chain" id="PRO_5038603261" description="SGNH hydrolase-type esterase domain-containing protein" evidence="1">
    <location>
        <begin position="22"/>
        <end position="245"/>
    </location>
</feature>
<dbReference type="PROSITE" id="PS51257">
    <property type="entry name" value="PROKAR_LIPOPROTEIN"/>
    <property type="match status" value="1"/>
</dbReference>
<evidence type="ECO:0000313" key="3">
    <source>
        <dbReference type="EMBL" id="GGD34309.1"/>
    </source>
</evidence>
<protein>
    <recommendedName>
        <fullName evidence="2">SGNH hydrolase-type esterase domain-containing protein</fullName>
    </recommendedName>
</protein>
<dbReference type="RefSeq" id="WP_188711508.1">
    <property type="nucleotide sequence ID" value="NZ_BMHO01000001.1"/>
</dbReference>
<comment type="caution">
    <text evidence="3">The sequence shown here is derived from an EMBL/GenBank/DDBJ whole genome shotgun (WGS) entry which is preliminary data.</text>
</comment>
<gene>
    <name evidence="3" type="ORF">GCM10010915_13380</name>
</gene>
<dbReference type="CDD" id="cd00229">
    <property type="entry name" value="SGNH_hydrolase"/>
    <property type="match status" value="1"/>
</dbReference>
<organism evidence="3 4">
    <name type="scientific">Microbacterium faecale</name>
    <dbReference type="NCBI Taxonomy" id="1804630"/>
    <lineage>
        <taxon>Bacteria</taxon>
        <taxon>Bacillati</taxon>
        <taxon>Actinomycetota</taxon>
        <taxon>Actinomycetes</taxon>
        <taxon>Micrococcales</taxon>
        <taxon>Microbacteriaceae</taxon>
        <taxon>Microbacterium</taxon>
    </lineage>
</organism>
<dbReference type="SUPFAM" id="SSF52266">
    <property type="entry name" value="SGNH hydrolase"/>
    <property type="match status" value="1"/>
</dbReference>
<evidence type="ECO:0000256" key="1">
    <source>
        <dbReference type="SAM" id="SignalP"/>
    </source>
</evidence>
<accession>A0A916Y7I7</accession>
<keyword evidence="1" id="KW-0732">Signal</keyword>
<dbReference type="InterPro" id="IPR036514">
    <property type="entry name" value="SGNH_hydro_sf"/>
</dbReference>
<feature type="domain" description="SGNH hydrolase-type esterase" evidence="2">
    <location>
        <begin position="55"/>
        <end position="225"/>
    </location>
</feature>
<keyword evidence="4" id="KW-1185">Reference proteome</keyword>